<keyword evidence="10 13" id="KW-0742">SOS response</keyword>
<dbReference type="GO" id="GO:0009380">
    <property type="term" value="C:excinuclease repair complex"/>
    <property type="evidence" value="ECO:0007669"/>
    <property type="project" value="InterPro"/>
</dbReference>
<evidence type="ECO:0000259" key="17">
    <source>
        <dbReference type="PROSITE" id="PS51194"/>
    </source>
</evidence>
<comment type="caution">
    <text evidence="18">The sequence shown here is derived from an EMBL/GenBank/DDBJ whole genome shotgun (WGS) entry which is preliminary data.</text>
</comment>
<dbReference type="InterPro" id="IPR004807">
    <property type="entry name" value="UvrB"/>
</dbReference>
<dbReference type="GO" id="GO:0005524">
    <property type="term" value="F:ATP binding"/>
    <property type="evidence" value="ECO:0007669"/>
    <property type="project" value="UniProtKB-UniRule"/>
</dbReference>
<evidence type="ECO:0000256" key="5">
    <source>
        <dbReference type="ARBA" id="ARBA00022763"/>
    </source>
</evidence>
<dbReference type="SUPFAM" id="SSF46600">
    <property type="entry name" value="C-terminal UvrC-binding domain of UvrB"/>
    <property type="match status" value="1"/>
</dbReference>
<dbReference type="InterPro" id="IPR041471">
    <property type="entry name" value="UvrB_inter"/>
</dbReference>
<dbReference type="InterPro" id="IPR027417">
    <property type="entry name" value="P-loop_NTPase"/>
</dbReference>
<dbReference type="EMBL" id="VUNS01000003">
    <property type="protein sequence ID" value="MST96343.1"/>
    <property type="molecule type" value="Genomic_DNA"/>
</dbReference>
<dbReference type="PROSITE" id="PS51192">
    <property type="entry name" value="HELICASE_ATP_BIND_1"/>
    <property type="match status" value="1"/>
</dbReference>
<dbReference type="InterPro" id="IPR036876">
    <property type="entry name" value="UVR_dom_sf"/>
</dbReference>
<dbReference type="SMART" id="SM00487">
    <property type="entry name" value="DEXDc"/>
    <property type="match status" value="1"/>
</dbReference>
<dbReference type="Gene3D" id="4.10.860.10">
    <property type="entry name" value="UVR domain"/>
    <property type="match status" value="1"/>
</dbReference>
<evidence type="ECO:0000256" key="3">
    <source>
        <dbReference type="ARBA" id="ARBA00022490"/>
    </source>
</evidence>
<dbReference type="PANTHER" id="PTHR24029">
    <property type="entry name" value="UVRABC SYSTEM PROTEIN B"/>
    <property type="match status" value="1"/>
</dbReference>
<dbReference type="GO" id="GO:0016887">
    <property type="term" value="F:ATP hydrolysis activity"/>
    <property type="evidence" value="ECO:0007669"/>
    <property type="project" value="InterPro"/>
</dbReference>
<dbReference type="PROSITE" id="PS50151">
    <property type="entry name" value="UVR"/>
    <property type="match status" value="1"/>
</dbReference>
<feature type="domain" description="Helicase ATP-binding" evidence="16">
    <location>
        <begin position="26"/>
        <end position="186"/>
    </location>
</feature>
<dbReference type="PANTHER" id="PTHR24029:SF0">
    <property type="entry name" value="UVRABC SYSTEM PROTEIN B"/>
    <property type="match status" value="1"/>
</dbReference>
<evidence type="ECO:0000256" key="7">
    <source>
        <dbReference type="ARBA" id="ARBA00022840"/>
    </source>
</evidence>
<dbReference type="InterPro" id="IPR024759">
    <property type="entry name" value="UvrB_YAD/RRR_dom"/>
</dbReference>
<dbReference type="NCBIfam" id="NF003673">
    <property type="entry name" value="PRK05298.1"/>
    <property type="match status" value="1"/>
</dbReference>
<evidence type="ECO:0000259" key="15">
    <source>
        <dbReference type="PROSITE" id="PS50151"/>
    </source>
</evidence>
<evidence type="ECO:0000256" key="2">
    <source>
        <dbReference type="ARBA" id="ARBA00008533"/>
    </source>
</evidence>
<feature type="domain" description="UVR" evidence="15">
    <location>
        <begin position="636"/>
        <end position="671"/>
    </location>
</feature>
<feature type="domain" description="Helicase C-terminal" evidence="17">
    <location>
        <begin position="429"/>
        <end position="591"/>
    </location>
</feature>
<comment type="similarity">
    <text evidence="2 13 14">Belongs to the UvrB family.</text>
</comment>
<keyword evidence="4 13" id="KW-0547">Nucleotide-binding</keyword>
<dbReference type="GO" id="GO:0005737">
    <property type="term" value="C:cytoplasm"/>
    <property type="evidence" value="ECO:0007669"/>
    <property type="project" value="UniProtKB-SubCell"/>
</dbReference>
<dbReference type="Pfam" id="PF17757">
    <property type="entry name" value="UvrB_inter"/>
    <property type="match status" value="1"/>
</dbReference>
<dbReference type="SMART" id="SM00490">
    <property type="entry name" value="HELICc"/>
    <property type="match status" value="1"/>
</dbReference>
<evidence type="ECO:0000313" key="19">
    <source>
        <dbReference type="Proteomes" id="UP000435649"/>
    </source>
</evidence>
<gene>
    <name evidence="13 18" type="primary">uvrB</name>
    <name evidence="18" type="ORF">FYJ85_04675</name>
</gene>
<feature type="short sequence motif" description="Beta-hairpin" evidence="13">
    <location>
        <begin position="92"/>
        <end position="115"/>
    </location>
</feature>
<comment type="subcellular location">
    <subcellularLocation>
        <location evidence="1 13 14">Cytoplasm</location>
    </subcellularLocation>
</comment>
<sequence length="675" mass="76158">MMSLFQLHAPYKPAGDQPQAIAKMVENLRNQQRFQTLLGVTGSGKTFTLANAIAQSDRPVLVLSHNKTLAAQLYSEFKAFFPENAVEYFISYYDYYLPESYIPQTDTYIAKDASINENIEKLRLAATASLVERRDVIVVASVSCIYGLGSPDDYADLCVRIEVGDTTGRDEILRRLVDIQYARNDASPEKGEFRVRGDVIDVYEPQRDDYIRVSFFGDEIESIERRDVVSGKVKTRPKYVTMFPCKHFVLPPERIQSASDAILAEMADRVGYFERNNLLVEAQRLYQRVTYDLEMMKEIGYCSGIENYSMYLANRRPGSRPYCLLDFFPRDFLTVIDESHVTLPQLQAMYRADRNRKQVLVDHGFRLPSALENRPLQFEEFERLTGDTIFVSATPGEFELSRSGAPVELIVRPTGLLDPVIEIRPLEGQVDDVIAEVRRAAAAGERTLVTTLTKKASERLADYLAELGIKAAYLHSELDALERVRVLNKLRDGDFDCVIGINLLREGIDLPEVAVVAILDADKEGFLRSERSLVQTAGRAARNKAGRAILYADNVTPSMQKLIDQTNARRERQMAYNKEHGIVPETIRKGRNFTIGEIVAPDSGDRKKSKMPKLAGTMFTDATDISELGLSETDLDALINELTGEMRSAAEALEFERAADLRDQIRKLRPPRKDA</sequence>
<dbReference type="Pfam" id="PF02151">
    <property type="entry name" value="UVR"/>
    <property type="match status" value="1"/>
</dbReference>
<keyword evidence="8 13" id="KW-0267">Excision nuclease</keyword>
<dbReference type="GO" id="GO:0009381">
    <property type="term" value="F:excinuclease ABC activity"/>
    <property type="evidence" value="ECO:0007669"/>
    <property type="project" value="UniProtKB-UniRule"/>
</dbReference>
<evidence type="ECO:0000256" key="9">
    <source>
        <dbReference type="ARBA" id="ARBA00023204"/>
    </source>
</evidence>
<dbReference type="InterPro" id="IPR001650">
    <property type="entry name" value="Helicase_C-like"/>
</dbReference>
<dbReference type="Proteomes" id="UP000435649">
    <property type="component" value="Unassembled WGS sequence"/>
</dbReference>
<evidence type="ECO:0000256" key="14">
    <source>
        <dbReference type="RuleBase" id="RU003587"/>
    </source>
</evidence>
<evidence type="ECO:0000256" key="13">
    <source>
        <dbReference type="HAMAP-Rule" id="MF_00204"/>
    </source>
</evidence>
<keyword evidence="6 13" id="KW-0228">DNA excision</keyword>
<dbReference type="GO" id="GO:0003677">
    <property type="term" value="F:DNA binding"/>
    <property type="evidence" value="ECO:0007669"/>
    <property type="project" value="UniProtKB-UniRule"/>
</dbReference>
<name>A0A844FZK2_9BACT</name>
<evidence type="ECO:0000313" key="18">
    <source>
        <dbReference type="EMBL" id="MST96343.1"/>
    </source>
</evidence>
<dbReference type="GO" id="GO:0006289">
    <property type="term" value="P:nucleotide-excision repair"/>
    <property type="evidence" value="ECO:0007669"/>
    <property type="project" value="UniProtKB-UniRule"/>
</dbReference>
<evidence type="ECO:0000256" key="6">
    <source>
        <dbReference type="ARBA" id="ARBA00022769"/>
    </source>
</evidence>
<feature type="binding site" evidence="13">
    <location>
        <begin position="39"/>
        <end position="46"/>
    </location>
    <ligand>
        <name>ATP</name>
        <dbReference type="ChEBI" id="CHEBI:30616"/>
    </ligand>
</feature>
<evidence type="ECO:0000256" key="10">
    <source>
        <dbReference type="ARBA" id="ARBA00023236"/>
    </source>
</evidence>
<accession>A0A844FZK2</accession>
<organism evidence="18 19">
    <name type="scientific">Victivallis lenta</name>
    <dbReference type="NCBI Taxonomy" id="2606640"/>
    <lineage>
        <taxon>Bacteria</taxon>
        <taxon>Pseudomonadati</taxon>
        <taxon>Lentisphaerota</taxon>
        <taxon>Lentisphaeria</taxon>
        <taxon>Victivallales</taxon>
        <taxon>Victivallaceae</taxon>
        <taxon>Victivallis</taxon>
    </lineage>
</organism>
<evidence type="ECO:0000256" key="1">
    <source>
        <dbReference type="ARBA" id="ARBA00004496"/>
    </source>
</evidence>
<dbReference type="InterPro" id="IPR001943">
    <property type="entry name" value="UVR_dom"/>
</dbReference>
<dbReference type="NCBIfam" id="TIGR00631">
    <property type="entry name" value="uvrb"/>
    <property type="match status" value="1"/>
</dbReference>
<keyword evidence="7 13" id="KW-0067">ATP-binding</keyword>
<evidence type="ECO:0000256" key="8">
    <source>
        <dbReference type="ARBA" id="ARBA00022881"/>
    </source>
</evidence>
<dbReference type="Gene3D" id="3.40.50.300">
    <property type="entry name" value="P-loop containing nucleotide triphosphate hydrolases"/>
    <property type="match status" value="3"/>
</dbReference>
<comment type="subunit">
    <text evidence="11 13 14">Forms a heterotetramer with UvrA during the search for lesions. Interacts with UvrC in an incision complex.</text>
</comment>
<dbReference type="Pfam" id="PF12344">
    <property type="entry name" value="UvrB"/>
    <property type="match status" value="1"/>
</dbReference>
<keyword evidence="19" id="KW-1185">Reference proteome</keyword>
<evidence type="ECO:0000256" key="11">
    <source>
        <dbReference type="ARBA" id="ARBA00026033"/>
    </source>
</evidence>
<dbReference type="CDD" id="cd18790">
    <property type="entry name" value="SF2_C_UvrB"/>
    <property type="match status" value="1"/>
</dbReference>
<dbReference type="AlphaFoldDB" id="A0A844FZK2"/>
<reference evidence="18 19" key="1">
    <citation type="submission" date="2019-08" db="EMBL/GenBank/DDBJ databases">
        <title>In-depth cultivation of the pig gut microbiome towards novel bacterial diversity and tailored functional studies.</title>
        <authorList>
            <person name="Wylensek D."/>
            <person name="Hitch T.C.A."/>
            <person name="Clavel T."/>
        </authorList>
    </citation>
    <scope>NUCLEOTIDE SEQUENCE [LARGE SCALE GENOMIC DNA]</scope>
    <source>
        <strain evidence="18 19">BBE-744-WT-12</strain>
    </source>
</reference>
<keyword evidence="9 13" id="KW-0234">DNA repair</keyword>
<dbReference type="Pfam" id="PF04851">
    <property type="entry name" value="ResIII"/>
    <property type="match status" value="1"/>
</dbReference>
<dbReference type="InterPro" id="IPR014001">
    <property type="entry name" value="Helicase_ATP-bd"/>
</dbReference>
<protein>
    <recommendedName>
        <fullName evidence="12 13">UvrABC system protein B</fullName>
        <shortName evidence="13">Protein UvrB</shortName>
    </recommendedName>
    <alternativeName>
        <fullName evidence="13">Excinuclease ABC subunit B</fullName>
    </alternativeName>
</protein>
<proteinExistence type="inferred from homology"/>
<dbReference type="GO" id="GO:0009432">
    <property type="term" value="P:SOS response"/>
    <property type="evidence" value="ECO:0007669"/>
    <property type="project" value="UniProtKB-UniRule"/>
</dbReference>
<comment type="function">
    <text evidence="13">The UvrABC repair system catalyzes the recognition and processing of DNA lesions. A damage recognition complex composed of 2 UvrA and 2 UvrB subunits scans DNA for abnormalities. Upon binding of the UvrA(2)B(2) complex to a putative damaged site, the DNA wraps around one UvrB monomer. DNA wrap is dependent on ATP binding by UvrB and probably causes local melting of the DNA helix, facilitating insertion of UvrB beta-hairpin between the DNA strands. Then UvrB probes one DNA strand for the presence of a lesion. If a lesion is found the UvrA subunits dissociate and the UvrB-DNA preincision complex is formed. This complex is subsequently bound by UvrC and the second UvrB is released. If no lesion is found, the DNA wraps around the other UvrB subunit that will check the other stand for damage.</text>
</comment>
<evidence type="ECO:0000259" key="16">
    <source>
        <dbReference type="PROSITE" id="PS51192"/>
    </source>
</evidence>
<dbReference type="CDD" id="cd17916">
    <property type="entry name" value="DEXHc_UvrB"/>
    <property type="match status" value="1"/>
</dbReference>
<keyword evidence="3 13" id="KW-0963">Cytoplasm</keyword>
<comment type="domain">
    <text evidence="13">The beta-hairpin motif is involved in DNA binding.</text>
</comment>
<evidence type="ECO:0000256" key="4">
    <source>
        <dbReference type="ARBA" id="ARBA00022741"/>
    </source>
</evidence>
<dbReference type="Pfam" id="PF00271">
    <property type="entry name" value="Helicase_C"/>
    <property type="match status" value="1"/>
</dbReference>
<evidence type="ECO:0000256" key="12">
    <source>
        <dbReference type="ARBA" id="ARBA00029504"/>
    </source>
</evidence>
<dbReference type="HAMAP" id="MF_00204">
    <property type="entry name" value="UvrB"/>
    <property type="match status" value="1"/>
</dbReference>
<dbReference type="PROSITE" id="PS51194">
    <property type="entry name" value="HELICASE_CTER"/>
    <property type="match status" value="1"/>
</dbReference>
<keyword evidence="5 13" id="KW-0227">DNA damage</keyword>
<dbReference type="InterPro" id="IPR006935">
    <property type="entry name" value="Helicase/UvrB_N"/>
</dbReference>
<dbReference type="SUPFAM" id="SSF52540">
    <property type="entry name" value="P-loop containing nucleoside triphosphate hydrolases"/>
    <property type="match status" value="2"/>
</dbReference>